<keyword evidence="3" id="KW-0560">Oxidoreductase</keyword>
<dbReference type="InterPro" id="IPR029903">
    <property type="entry name" value="RmlD-like-bd"/>
</dbReference>
<dbReference type="InterPro" id="IPR005913">
    <property type="entry name" value="dTDP_dehydrorham_reduct"/>
</dbReference>
<dbReference type="RefSeq" id="WP_128890583.1">
    <property type="nucleotide sequence ID" value="NZ_BMCX01000002.1"/>
</dbReference>
<dbReference type="Pfam" id="PF00908">
    <property type="entry name" value="dTDP_sugar_isom"/>
    <property type="match status" value="1"/>
</dbReference>
<dbReference type="GO" id="GO:0008831">
    <property type="term" value="F:dTDP-4-dehydrorhamnose reductase activity"/>
    <property type="evidence" value="ECO:0007669"/>
    <property type="project" value="UniProtKB-EC"/>
</dbReference>
<dbReference type="InterPro" id="IPR014710">
    <property type="entry name" value="RmlC-like_jellyroll"/>
</dbReference>
<sequence>MSAGAKTLSARPTAIEGLFILDLQLHGDNRGWFKEQWQRAKFRDLDLDAPGARALKEFEPVQQNISLNASPGVTRGLHAEPWDKLVSVAHGRVFGAWCDLREGSATYGQVFTQEIGPDVAVFVPRGVANGFQALEPATAYTYLVNGHWSPNAAYSAANLADPALDIQWPLPIAELSQKDIEHPLLVDATPVPHKRTLIIGADGQLGRALCAALPDAMAWTRQDWDLRDPLPEMDWTQVGAIILAAAYTAVDQAEEDRAQCWQVNAEAVSRLVQVANEFQITLVYVSSEYVFDGSIACHSESEPLSPLSVYGQSKAAGELAARGARRHYIVRSSWVVGDGKNFVRTMRSLALRGVAPQVVGDQFGRLTFAEDLAFGILHLIAQQADWGTYHLSNSGDVVSWAEIAREVFAHCSDNAEAVQEVSSAQYFGQRPHAPRPRHSALDLSKIAATGFVPRDWRIGLEQYLRHLDASEEQEG</sequence>
<dbReference type="Gene3D" id="3.90.25.10">
    <property type="entry name" value="UDP-galactose 4-epimerase, domain 1"/>
    <property type="match status" value="1"/>
</dbReference>
<gene>
    <name evidence="4" type="primary">rfbC</name>
    <name evidence="4" type="ORF">CPELA_10075</name>
</gene>
<reference evidence="4 5" key="1">
    <citation type="submission" date="2019-01" db="EMBL/GenBank/DDBJ databases">
        <authorList>
            <person name="Ruckert C."/>
            <person name="Busche T."/>
            <person name="Kalinowski J."/>
        </authorList>
    </citation>
    <scope>NUCLEOTIDE SEQUENCE [LARGE SCALE GENOMIC DNA]</scope>
    <source>
        <strain evidence="4 5">136/3</strain>
    </source>
</reference>
<dbReference type="InterPro" id="IPR011051">
    <property type="entry name" value="RmlC_Cupin_sf"/>
</dbReference>
<evidence type="ECO:0000313" key="5">
    <source>
        <dbReference type="Proteomes" id="UP000288929"/>
    </source>
</evidence>
<evidence type="ECO:0000256" key="1">
    <source>
        <dbReference type="ARBA" id="ARBA00010154"/>
    </source>
</evidence>
<evidence type="ECO:0000256" key="3">
    <source>
        <dbReference type="RuleBase" id="RU364082"/>
    </source>
</evidence>
<dbReference type="EC" id="1.1.1.133" evidence="3"/>
<dbReference type="EMBL" id="CP035299">
    <property type="protein sequence ID" value="QAU53266.1"/>
    <property type="molecule type" value="Genomic_DNA"/>
</dbReference>
<keyword evidence="5" id="KW-1185">Reference proteome</keyword>
<dbReference type="Gene3D" id="2.60.120.10">
    <property type="entry name" value="Jelly Rolls"/>
    <property type="match status" value="1"/>
</dbReference>
<dbReference type="AlphaFoldDB" id="A0A410WBF2"/>
<keyword evidence="4" id="KW-0413">Isomerase</keyword>
<dbReference type="PANTHER" id="PTHR10491:SF4">
    <property type="entry name" value="METHIONINE ADENOSYLTRANSFERASE 2 SUBUNIT BETA"/>
    <property type="match status" value="1"/>
</dbReference>
<accession>A0A410WBF2</accession>
<comment type="similarity">
    <text evidence="1">Belongs to the dTDP-4-dehydrorhamnose 3,5-epimerase family.</text>
</comment>
<dbReference type="OrthoDB" id="9803892at2"/>
<dbReference type="UniPathway" id="UPA00124"/>
<evidence type="ECO:0000313" key="4">
    <source>
        <dbReference type="EMBL" id="QAU53266.1"/>
    </source>
</evidence>
<dbReference type="CDD" id="cd05254">
    <property type="entry name" value="dTDP_HR_like_SDR_e"/>
    <property type="match status" value="1"/>
</dbReference>
<dbReference type="InterPro" id="IPR000888">
    <property type="entry name" value="RmlC-like"/>
</dbReference>
<protein>
    <recommendedName>
        <fullName evidence="3">dTDP-4-dehydrorhamnose reductase</fullName>
        <ecNumber evidence="3">1.1.1.133</ecNumber>
    </recommendedName>
</protein>
<dbReference type="GO" id="GO:0008830">
    <property type="term" value="F:dTDP-4-dehydrorhamnose 3,5-epimerase activity"/>
    <property type="evidence" value="ECO:0007669"/>
    <property type="project" value="InterPro"/>
</dbReference>
<organism evidence="4 5">
    <name type="scientific">Corynebacterium pelargi</name>
    <dbReference type="NCBI Taxonomy" id="1471400"/>
    <lineage>
        <taxon>Bacteria</taxon>
        <taxon>Bacillati</taxon>
        <taxon>Actinomycetota</taxon>
        <taxon>Actinomycetes</taxon>
        <taxon>Mycobacteriales</taxon>
        <taxon>Corynebacteriaceae</taxon>
        <taxon>Corynebacterium</taxon>
    </lineage>
</organism>
<dbReference type="Gene3D" id="3.40.50.720">
    <property type="entry name" value="NAD(P)-binding Rossmann-like Domain"/>
    <property type="match status" value="1"/>
</dbReference>
<dbReference type="InterPro" id="IPR036291">
    <property type="entry name" value="NAD(P)-bd_dom_sf"/>
</dbReference>
<comment type="function">
    <text evidence="3">Catalyzes the reduction of dTDP-6-deoxy-L-lyxo-4-hexulose to yield dTDP-L-rhamnose.</text>
</comment>
<proteinExistence type="inferred from homology"/>
<evidence type="ECO:0000256" key="2">
    <source>
        <dbReference type="ARBA" id="ARBA00010944"/>
    </source>
</evidence>
<dbReference type="GO" id="GO:0019305">
    <property type="term" value="P:dTDP-rhamnose biosynthetic process"/>
    <property type="evidence" value="ECO:0007669"/>
    <property type="project" value="UniProtKB-UniPathway"/>
</dbReference>
<dbReference type="Proteomes" id="UP000288929">
    <property type="component" value="Chromosome"/>
</dbReference>
<dbReference type="PANTHER" id="PTHR10491">
    <property type="entry name" value="DTDP-4-DEHYDRORHAMNOSE REDUCTASE"/>
    <property type="match status" value="1"/>
</dbReference>
<dbReference type="KEGG" id="cpeg:CPELA_10075"/>
<keyword evidence="3" id="KW-0521">NADP</keyword>
<name>A0A410WBF2_9CORY</name>
<dbReference type="Pfam" id="PF04321">
    <property type="entry name" value="RmlD_sub_bind"/>
    <property type="match status" value="1"/>
</dbReference>
<dbReference type="SUPFAM" id="SSF51182">
    <property type="entry name" value="RmlC-like cupins"/>
    <property type="match status" value="1"/>
</dbReference>
<comment type="similarity">
    <text evidence="2 3">Belongs to the dTDP-4-dehydrorhamnose reductase family.</text>
</comment>
<comment type="pathway">
    <text evidence="3">Carbohydrate biosynthesis; dTDP-L-rhamnose biosynthesis.</text>
</comment>
<dbReference type="SUPFAM" id="SSF51735">
    <property type="entry name" value="NAD(P)-binding Rossmann-fold domains"/>
    <property type="match status" value="1"/>
</dbReference>